<sequence>MTTTTTTDFPTIDGDYQAFLLKELTAFGPTGDINTVEFARHLDSIPELKSLRDEFHVPLMKTLPNAEHLLVEGEEESIYMCGNSLGLMPKATKPIMDQQFKKWAEMGVFGHLEGEIPWALGDESLFDGIADIIGALPSEVGMMNGLTINLHCMLTAFWKPTATRNKILMESRAFPSDHYAVQSQIQLKGMNPEDIMICLEPREGEDTLRLEDILKVIEEQGESISLVLFSGIQYYTGQLFDIPTITKVGKAKGCVVGWDLAHAFANVPLKLHEWDVDFAVFCSYKYGSTGAGGLAGLFVHEKHATDKRIRMTGWWSHRMSTRFVMDNKLDLDDGANGYRISNPPFMLVVGVKGFLQTYEKTNMLKLRQRSIYLTGYFEKLINYYFDKDSEHRAVEKVMCQVITPPNPFERGCQLSLKFNIDIGSVYAELVKRGVAVDKRYPNVIRATPVHFYNNFEDVVRFVQVLIVSVKTVEKDLKFNC</sequence>
<reference evidence="2" key="1">
    <citation type="submission" date="2016-11" db="UniProtKB">
        <authorList>
            <consortium name="WormBaseParasite"/>
        </authorList>
    </citation>
    <scope>IDENTIFICATION</scope>
    <source>
        <strain evidence="2">KR3021</strain>
    </source>
</reference>
<name>A0AC35TY02_9BILA</name>
<proteinExistence type="predicted"/>
<evidence type="ECO:0000313" key="2">
    <source>
        <dbReference type="WBParaSite" id="RSKR_0000513100.1"/>
    </source>
</evidence>
<dbReference type="Proteomes" id="UP000095286">
    <property type="component" value="Unplaced"/>
</dbReference>
<organism evidence="1 2">
    <name type="scientific">Rhabditophanes sp. KR3021</name>
    <dbReference type="NCBI Taxonomy" id="114890"/>
    <lineage>
        <taxon>Eukaryota</taxon>
        <taxon>Metazoa</taxon>
        <taxon>Ecdysozoa</taxon>
        <taxon>Nematoda</taxon>
        <taxon>Chromadorea</taxon>
        <taxon>Rhabditida</taxon>
        <taxon>Tylenchina</taxon>
        <taxon>Panagrolaimomorpha</taxon>
        <taxon>Strongyloidoidea</taxon>
        <taxon>Alloionematidae</taxon>
        <taxon>Rhabditophanes</taxon>
    </lineage>
</organism>
<dbReference type="WBParaSite" id="RSKR_0000513100.1">
    <property type="protein sequence ID" value="RSKR_0000513100.1"/>
    <property type="gene ID" value="RSKR_0000513100"/>
</dbReference>
<protein>
    <submittedName>
        <fullName evidence="2">Kynureninase</fullName>
    </submittedName>
</protein>
<accession>A0AC35TY02</accession>
<evidence type="ECO:0000313" key="1">
    <source>
        <dbReference type="Proteomes" id="UP000095286"/>
    </source>
</evidence>